<keyword evidence="2" id="KW-0489">Methyltransferase</keyword>
<dbReference type="InterPro" id="IPR007197">
    <property type="entry name" value="rSAM"/>
</dbReference>
<dbReference type="InterPro" id="IPR034466">
    <property type="entry name" value="Methyltransferase_Class_B"/>
</dbReference>
<dbReference type="PROSITE" id="PS51918">
    <property type="entry name" value="RADICAL_SAM"/>
    <property type="match status" value="1"/>
</dbReference>
<dbReference type="InterPro" id="IPR023404">
    <property type="entry name" value="rSAM_horseshoe"/>
</dbReference>
<dbReference type="SMART" id="SM00729">
    <property type="entry name" value="Elp3"/>
    <property type="match status" value="1"/>
</dbReference>
<dbReference type="PANTHER" id="PTHR43409:SF7">
    <property type="entry name" value="BLL1977 PROTEIN"/>
    <property type="match status" value="1"/>
</dbReference>
<dbReference type="SFLD" id="SFLDS00029">
    <property type="entry name" value="Radical_SAM"/>
    <property type="match status" value="1"/>
</dbReference>
<dbReference type="SFLD" id="SFLDG01082">
    <property type="entry name" value="B12-binding_domain_containing"/>
    <property type="match status" value="1"/>
</dbReference>
<dbReference type="PROSITE" id="PS51332">
    <property type="entry name" value="B12_BINDING"/>
    <property type="match status" value="1"/>
</dbReference>
<keyword evidence="6" id="KW-0408">Iron</keyword>
<comment type="cofactor">
    <cofactor evidence="1">
        <name>[4Fe-4S] cluster</name>
        <dbReference type="ChEBI" id="CHEBI:49883"/>
    </cofactor>
</comment>
<protein>
    <submittedName>
        <fullName evidence="10">Uncharacterized protein</fullName>
    </submittedName>
</protein>
<dbReference type="InterPro" id="IPR051198">
    <property type="entry name" value="BchE-like"/>
</dbReference>
<evidence type="ECO:0000256" key="4">
    <source>
        <dbReference type="ARBA" id="ARBA00022691"/>
    </source>
</evidence>
<dbReference type="GO" id="GO:0051539">
    <property type="term" value="F:4 iron, 4 sulfur cluster binding"/>
    <property type="evidence" value="ECO:0007669"/>
    <property type="project" value="UniProtKB-KW"/>
</dbReference>
<dbReference type="GO" id="GO:0003824">
    <property type="term" value="F:catalytic activity"/>
    <property type="evidence" value="ECO:0007669"/>
    <property type="project" value="InterPro"/>
</dbReference>
<keyword evidence="4" id="KW-0949">S-adenosyl-L-methionine</keyword>
<dbReference type="GO" id="GO:0046872">
    <property type="term" value="F:metal ion binding"/>
    <property type="evidence" value="ECO:0007669"/>
    <property type="project" value="UniProtKB-KW"/>
</dbReference>
<dbReference type="CDD" id="cd02068">
    <property type="entry name" value="radical_SAM_B12_BD"/>
    <property type="match status" value="1"/>
</dbReference>
<dbReference type="PANTHER" id="PTHR43409">
    <property type="entry name" value="ANAEROBIC MAGNESIUM-PROTOPORPHYRIN IX MONOMETHYL ESTER CYCLASE-RELATED"/>
    <property type="match status" value="1"/>
</dbReference>
<dbReference type="InterPro" id="IPR006638">
    <property type="entry name" value="Elp3/MiaA/NifB-like_rSAM"/>
</dbReference>
<accession>A0A0F9F1Z0</accession>
<dbReference type="SFLD" id="SFLDG01123">
    <property type="entry name" value="methyltransferase_(Class_B)"/>
    <property type="match status" value="1"/>
</dbReference>
<dbReference type="AlphaFoldDB" id="A0A0F9F1Z0"/>
<evidence type="ECO:0000313" key="10">
    <source>
        <dbReference type="EMBL" id="KKL72521.1"/>
    </source>
</evidence>
<organism evidence="10">
    <name type="scientific">marine sediment metagenome</name>
    <dbReference type="NCBI Taxonomy" id="412755"/>
    <lineage>
        <taxon>unclassified sequences</taxon>
        <taxon>metagenomes</taxon>
        <taxon>ecological metagenomes</taxon>
    </lineage>
</organism>
<dbReference type="EMBL" id="LAZR01025248">
    <property type="protein sequence ID" value="KKL72521.1"/>
    <property type="molecule type" value="Genomic_DNA"/>
</dbReference>
<proteinExistence type="predicted"/>
<feature type="domain" description="Radical SAM core" evidence="9">
    <location>
        <begin position="201"/>
        <end position="390"/>
    </location>
</feature>
<keyword evidence="7" id="KW-0411">Iron-sulfur</keyword>
<dbReference type="Pfam" id="PF04055">
    <property type="entry name" value="Radical_SAM"/>
    <property type="match status" value="1"/>
</dbReference>
<dbReference type="Gene3D" id="3.80.30.20">
    <property type="entry name" value="tm_1862 like domain"/>
    <property type="match status" value="1"/>
</dbReference>
<gene>
    <name evidence="10" type="ORF">LCGC14_2084090</name>
</gene>
<evidence type="ECO:0000259" key="8">
    <source>
        <dbReference type="PROSITE" id="PS51332"/>
    </source>
</evidence>
<feature type="non-terminal residue" evidence="10">
    <location>
        <position position="390"/>
    </location>
</feature>
<feature type="domain" description="B12-binding" evidence="8">
    <location>
        <begin position="10"/>
        <end position="150"/>
    </location>
</feature>
<evidence type="ECO:0000259" key="9">
    <source>
        <dbReference type="PROSITE" id="PS51918"/>
    </source>
</evidence>
<keyword evidence="5" id="KW-0479">Metal-binding</keyword>
<dbReference type="Gene3D" id="3.40.50.280">
    <property type="entry name" value="Cobalamin-binding domain"/>
    <property type="match status" value="1"/>
</dbReference>
<evidence type="ECO:0000256" key="1">
    <source>
        <dbReference type="ARBA" id="ARBA00001966"/>
    </source>
</evidence>
<name>A0A0F9F1Z0_9ZZZZ</name>
<reference evidence="10" key="1">
    <citation type="journal article" date="2015" name="Nature">
        <title>Complex archaea that bridge the gap between prokaryotes and eukaryotes.</title>
        <authorList>
            <person name="Spang A."/>
            <person name="Saw J.H."/>
            <person name="Jorgensen S.L."/>
            <person name="Zaremba-Niedzwiedzka K."/>
            <person name="Martijn J."/>
            <person name="Lind A.E."/>
            <person name="van Eijk R."/>
            <person name="Schleper C."/>
            <person name="Guy L."/>
            <person name="Ettema T.J."/>
        </authorList>
    </citation>
    <scope>NUCLEOTIDE SEQUENCE</scope>
</reference>
<dbReference type="GO" id="GO:0031419">
    <property type="term" value="F:cobalamin binding"/>
    <property type="evidence" value="ECO:0007669"/>
    <property type="project" value="InterPro"/>
</dbReference>
<evidence type="ECO:0000256" key="2">
    <source>
        <dbReference type="ARBA" id="ARBA00022603"/>
    </source>
</evidence>
<evidence type="ECO:0000256" key="3">
    <source>
        <dbReference type="ARBA" id="ARBA00022679"/>
    </source>
</evidence>
<dbReference type="InterPro" id="IPR058240">
    <property type="entry name" value="rSAM_sf"/>
</dbReference>
<comment type="caution">
    <text evidence="10">The sequence shown here is derived from an EMBL/GenBank/DDBJ whole genome shotgun (WGS) entry which is preliminary data.</text>
</comment>
<keyword evidence="3" id="KW-0808">Transferase</keyword>
<evidence type="ECO:0000256" key="6">
    <source>
        <dbReference type="ARBA" id="ARBA00023004"/>
    </source>
</evidence>
<evidence type="ECO:0000256" key="7">
    <source>
        <dbReference type="ARBA" id="ARBA00023014"/>
    </source>
</evidence>
<sequence>MILLINPRTSKTSGENSQFFREPNLGLLYLAAILGLNEIPVDILDLEQFRDLNQSELRDLVKERVIGYKIFGITSLTNTFHIALDIVRIIKNQDKNNFIILGGPHVSFMYKEILKYDNKTENLIDIICIGESENSFLNLVKHLMNTELSKKNLVEFETRLKSIKGLAFVNSKGRININNPTDDVDLENLPLPARYKLSLENYYYDVASVIINRGCPNQCSFCSRQKLFKTTRIRSIESILTEIRDILSLQTYNYINFYDNININRKFFRDFCNMFVENRILIPWGCELRVDTISFEEALLLKKAGCKLVATGIESANKKVLEINFKYQDPIKVRNGIKNLKKCGISLQAYFVLGLPGETEDSFYQTVEYIKSLPLNKNDKLNYFIATPYP</sequence>
<dbReference type="SUPFAM" id="SSF102114">
    <property type="entry name" value="Radical SAM enzymes"/>
    <property type="match status" value="1"/>
</dbReference>
<dbReference type="CDD" id="cd01335">
    <property type="entry name" value="Radical_SAM"/>
    <property type="match status" value="1"/>
</dbReference>
<evidence type="ECO:0000256" key="5">
    <source>
        <dbReference type="ARBA" id="ARBA00022723"/>
    </source>
</evidence>
<dbReference type="InterPro" id="IPR006158">
    <property type="entry name" value="Cobalamin-bd"/>
</dbReference>
<dbReference type="Pfam" id="PF02310">
    <property type="entry name" value="B12-binding"/>
    <property type="match status" value="1"/>
</dbReference>